<organism evidence="1">
    <name type="scientific">Anguilla anguilla</name>
    <name type="common">European freshwater eel</name>
    <name type="synonym">Muraena anguilla</name>
    <dbReference type="NCBI Taxonomy" id="7936"/>
    <lineage>
        <taxon>Eukaryota</taxon>
        <taxon>Metazoa</taxon>
        <taxon>Chordata</taxon>
        <taxon>Craniata</taxon>
        <taxon>Vertebrata</taxon>
        <taxon>Euteleostomi</taxon>
        <taxon>Actinopterygii</taxon>
        <taxon>Neopterygii</taxon>
        <taxon>Teleostei</taxon>
        <taxon>Anguilliformes</taxon>
        <taxon>Anguillidae</taxon>
        <taxon>Anguilla</taxon>
    </lineage>
</organism>
<name>A0A0E9RJS7_ANGAN</name>
<reference evidence="1" key="1">
    <citation type="submission" date="2014-11" db="EMBL/GenBank/DDBJ databases">
        <authorList>
            <person name="Amaro Gonzalez C."/>
        </authorList>
    </citation>
    <scope>NUCLEOTIDE SEQUENCE</scope>
</reference>
<sequence>MLSNKFPHCSKMILIVIAKSSRLTEFNQSLLSYRSVWSHGCRAVCLPNMHLPRTIPLYLNLR</sequence>
<evidence type="ECO:0000313" key="1">
    <source>
        <dbReference type="EMBL" id="JAH29067.1"/>
    </source>
</evidence>
<reference evidence="1" key="2">
    <citation type="journal article" date="2015" name="Fish Shellfish Immunol.">
        <title>Early steps in the European eel (Anguilla anguilla)-Vibrio vulnificus interaction in the gills: Role of the RtxA13 toxin.</title>
        <authorList>
            <person name="Callol A."/>
            <person name="Pajuelo D."/>
            <person name="Ebbesson L."/>
            <person name="Teles M."/>
            <person name="MacKenzie S."/>
            <person name="Amaro C."/>
        </authorList>
    </citation>
    <scope>NUCLEOTIDE SEQUENCE</scope>
</reference>
<proteinExistence type="predicted"/>
<dbReference type="AlphaFoldDB" id="A0A0E9RJS7"/>
<accession>A0A0E9RJS7</accession>
<dbReference type="EMBL" id="GBXM01095129">
    <property type="protein sequence ID" value="JAH13448.1"/>
    <property type="molecule type" value="Transcribed_RNA"/>
</dbReference>
<protein>
    <submittedName>
        <fullName evidence="1">Uncharacterized protein</fullName>
    </submittedName>
</protein>
<dbReference type="EMBL" id="GBXM01079510">
    <property type="protein sequence ID" value="JAH29067.1"/>
    <property type="molecule type" value="Transcribed_RNA"/>
</dbReference>